<reference evidence="13 14" key="1">
    <citation type="submission" date="2018-08" db="EMBL/GenBank/DDBJ databases">
        <authorList>
            <person name="Laetsch R D."/>
            <person name="Stevens L."/>
            <person name="Kumar S."/>
            <person name="Blaxter L. M."/>
        </authorList>
    </citation>
    <scope>NUCLEOTIDE SEQUENCE [LARGE SCALE GENOMIC DNA]</scope>
</reference>
<protein>
    <recommendedName>
        <fullName evidence="5">Membrane-bound transcription factor site-2 protease</fullName>
        <ecNumber evidence="4">3.4.24.85</ecNumber>
    </recommendedName>
    <alternativeName>
        <fullName evidence="9">Endopeptidase S2P</fullName>
    </alternativeName>
</protein>
<dbReference type="OMA" id="GFDGAHI"/>
<sequence length="539" mass="61463">MLLFTVFAWFLAFWSTINLLDYFLRLLHTPVYMALVERYELVVTFFQIRFVPIRSSCAILKSFVHNFPFSCLLKIWFTIGIILTIFCSFGITVYLSRSFMMEISSWWFENFYSFASDGSVMNVYQIEAATVRKKFIEEDGGFKFVIPGWDIPWTQVPLYVGILLVAALIHEMGHMLAALSTNVPVTSMGFILLAIYFGAYVEIDAAAVRRLSPIQRLRISCAGVWHNLVLALFAWIFYESTSFIVSPLYISDAGVYIKDIQKGSPLSGPLGLQKGNVIQVINGCAVHNIDDWNRCLKTMKYTNSGFCVPDDIIAENVADEMQLVGNELDCCQNSTRNNSTSHVCFYVRDWMHNFPEEQSHELLEYFSAKICACLSARYVADLPSCSSTEDCTNTNRTLETSQSSCVFPALLGNMSFMRISIGNMSHVILYVGYVKELELDVQVSNYVPRLPISSVLIPYLIELVAKYLFTFSFAFAAINAIPCIFLDGQYICSNFVDFMFSKLRPRRRRLIKRLTLIYGTTLLVVNFIVALWKLYKHVP</sequence>
<dbReference type="InterPro" id="IPR008915">
    <property type="entry name" value="Peptidase_M50"/>
</dbReference>
<dbReference type="PRINTS" id="PR01000">
    <property type="entry name" value="SREBPS2PTASE"/>
</dbReference>
<feature type="domain" description="Peptidase M50" evidence="12">
    <location>
        <begin position="162"/>
        <end position="509"/>
    </location>
</feature>
<comment type="similarity">
    <text evidence="3">Belongs to the peptidase M50A family.</text>
</comment>
<evidence type="ECO:0000256" key="7">
    <source>
        <dbReference type="ARBA" id="ARBA00022989"/>
    </source>
</evidence>
<evidence type="ECO:0000259" key="12">
    <source>
        <dbReference type="Pfam" id="PF02163"/>
    </source>
</evidence>
<gene>
    <name evidence="13" type="ORF">NLS_LOCUS4113</name>
</gene>
<keyword evidence="8 11" id="KW-0472">Membrane</keyword>
<dbReference type="STRING" id="42156.A0A3P6UKC7"/>
<dbReference type="GO" id="GO:1905897">
    <property type="term" value="P:regulation of response to endoplasmic reticulum stress"/>
    <property type="evidence" value="ECO:0007669"/>
    <property type="project" value="TreeGrafter"/>
</dbReference>
<dbReference type="GO" id="GO:0012505">
    <property type="term" value="C:endomembrane system"/>
    <property type="evidence" value="ECO:0007669"/>
    <property type="project" value="UniProtKB-SubCell"/>
</dbReference>
<evidence type="ECO:0000256" key="3">
    <source>
        <dbReference type="ARBA" id="ARBA00009989"/>
    </source>
</evidence>
<evidence type="ECO:0000256" key="10">
    <source>
        <dbReference type="ARBA" id="ARBA00045828"/>
    </source>
</evidence>
<keyword evidence="6 11" id="KW-0812">Transmembrane</keyword>
<evidence type="ECO:0000313" key="14">
    <source>
        <dbReference type="Proteomes" id="UP000277928"/>
    </source>
</evidence>
<dbReference type="Pfam" id="PF02163">
    <property type="entry name" value="Peptidase_M50"/>
    <property type="match status" value="1"/>
</dbReference>
<dbReference type="GO" id="GO:0031293">
    <property type="term" value="P:membrane protein intracellular domain proteolysis"/>
    <property type="evidence" value="ECO:0007669"/>
    <property type="project" value="TreeGrafter"/>
</dbReference>
<evidence type="ECO:0000256" key="4">
    <source>
        <dbReference type="ARBA" id="ARBA00012347"/>
    </source>
</evidence>
<dbReference type="SUPFAM" id="SSF50156">
    <property type="entry name" value="PDZ domain-like"/>
    <property type="match status" value="1"/>
</dbReference>
<feature type="transmembrane region" description="Helical" evidence="11">
    <location>
        <begin position="514"/>
        <end position="535"/>
    </location>
</feature>
<dbReference type="InterPro" id="IPR036034">
    <property type="entry name" value="PDZ_sf"/>
</dbReference>
<dbReference type="GO" id="GO:0016020">
    <property type="term" value="C:membrane"/>
    <property type="evidence" value="ECO:0007669"/>
    <property type="project" value="InterPro"/>
</dbReference>
<dbReference type="InterPro" id="IPR001193">
    <property type="entry name" value="MBTPS2"/>
</dbReference>
<evidence type="ECO:0000256" key="9">
    <source>
        <dbReference type="ARBA" id="ARBA00032658"/>
    </source>
</evidence>
<comment type="function">
    <text evidence="10">Zinc metalloprotease that mediates intramembrane proteolysis of proteins such as ATF6, ATF6B, SREBF1/SREBP1 and SREBF2/SREBP2. Catalyzes the second step in the proteolytic activation of the sterol regulatory element-binding proteins (SREBPs) SREBF1/SREBP1 and SREBF2/SREBP2: cleaves SREBPs within the first transmembrane segment, thereby releasing the N-terminal segment with a portion of the transmembrane segment attached. Mature N-terminal SREBP fragments shuttle to the nucleus and activate gene transcription. Also mediates the second step in the proteolytic activation of the cyclic AMP-dependent transcription factor ATF-6 (ATF6 and ATF6B). Involved in intramembrane proteolysis during bone formation. In astrocytes and osteoblasts, upon DNA damage and ER stress, mediates the second step of the regulated intramembrane proteolytic activation of the transcription factor CREB3L1, leading to the inhibition of cell-cycle progression.</text>
</comment>
<feature type="transmembrane region" description="Helical" evidence="11">
    <location>
        <begin position="75"/>
        <end position="95"/>
    </location>
</feature>
<name>A0A3P6UKC7_LITSI</name>
<evidence type="ECO:0000256" key="8">
    <source>
        <dbReference type="ARBA" id="ARBA00023136"/>
    </source>
</evidence>
<dbReference type="PANTHER" id="PTHR13325:SF3">
    <property type="entry name" value="MEMBRANE-BOUND TRANSCRIPTION FACTOR SITE-2 PROTEASE"/>
    <property type="match status" value="1"/>
</dbReference>
<dbReference type="PANTHER" id="PTHR13325">
    <property type="entry name" value="PROTEASE M50 MEMBRANE-BOUND TRANSCRIPTION FACTOR SITE 2 PROTEASE"/>
    <property type="match status" value="1"/>
</dbReference>
<keyword evidence="7 11" id="KW-1133">Transmembrane helix</keyword>
<dbReference type="Proteomes" id="UP000277928">
    <property type="component" value="Unassembled WGS sequence"/>
</dbReference>
<evidence type="ECO:0000313" key="13">
    <source>
        <dbReference type="EMBL" id="VDK78524.1"/>
    </source>
</evidence>
<comment type="catalytic activity">
    <reaction evidence="1">
        <text>Cleaves several transcription factors that are type-2 transmembrane proteins within membrane-spanning domains. Known substrates include sterol regulatory element-binding protein (SREBP) -1, SREBP-2 and forms of the transcriptional activator ATF6. SREBP-2 is cleaved at the site 477-DRSRILL-|-CVLTFLCLSFNPLTSLLQWGGA-505. The residues Asn-Pro, 11 residues distal to the site of cleavage in the membrane-spanning domain, are important for cleavage by S2P endopeptidase. Replacement of either of these residues does not prevent cleavage, but there is no cleavage if both of these residues are replaced.</text>
        <dbReference type="EC" id="3.4.24.85"/>
    </reaction>
</comment>
<evidence type="ECO:0000256" key="11">
    <source>
        <dbReference type="SAM" id="Phobius"/>
    </source>
</evidence>
<organism evidence="13 14">
    <name type="scientific">Litomosoides sigmodontis</name>
    <name type="common">Filarial nematode worm</name>
    <dbReference type="NCBI Taxonomy" id="42156"/>
    <lineage>
        <taxon>Eukaryota</taxon>
        <taxon>Metazoa</taxon>
        <taxon>Ecdysozoa</taxon>
        <taxon>Nematoda</taxon>
        <taxon>Chromadorea</taxon>
        <taxon>Rhabditida</taxon>
        <taxon>Spirurina</taxon>
        <taxon>Spiruromorpha</taxon>
        <taxon>Filarioidea</taxon>
        <taxon>Onchocercidae</taxon>
        <taxon>Litomosoides</taxon>
    </lineage>
</organism>
<dbReference type="GO" id="GO:0005737">
    <property type="term" value="C:cytoplasm"/>
    <property type="evidence" value="ECO:0007669"/>
    <property type="project" value="TreeGrafter"/>
</dbReference>
<comment type="subcellular location">
    <subcellularLocation>
        <location evidence="2">Endomembrane system</location>
        <topology evidence="2">Multi-pass membrane protein</topology>
    </subcellularLocation>
</comment>
<dbReference type="GO" id="GO:0004222">
    <property type="term" value="F:metalloendopeptidase activity"/>
    <property type="evidence" value="ECO:0007669"/>
    <property type="project" value="InterPro"/>
</dbReference>
<evidence type="ECO:0000256" key="5">
    <source>
        <dbReference type="ARBA" id="ARBA00014400"/>
    </source>
</evidence>
<feature type="transmembrane region" description="Helical" evidence="11">
    <location>
        <begin position="467"/>
        <end position="493"/>
    </location>
</feature>
<dbReference type="EC" id="3.4.24.85" evidence="4"/>
<dbReference type="OrthoDB" id="69989at2759"/>
<dbReference type="EMBL" id="UYRX01000249">
    <property type="protein sequence ID" value="VDK78524.1"/>
    <property type="molecule type" value="Genomic_DNA"/>
</dbReference>
<accession>A0A3P6UKC7</accession>
<dbReference type="AlphaFoldDB" id="A0A3P6UKC7"/>
<evidence type="ECO:0000256" key="6">
    <source>
        <dbReference type="ARBA" id="ARBA00022692"/>
    </source>
</evidence>
<keyword evidence="14" id="KW-1185">Reference proteome</keyword>
<feature type="transmembrane region" description="Helical" evidence="11">
    <location>
        <begin position="185"/>
        <end position="207"/>
    </location>
</feature>
<proteinExistence type="inferred from homology"/>
<feature type="transmembrane region" description="Helical" evidence="11">
    <location>
        <begin position="158"/>
        <end position="179"/>
    </location>
</feature>
<evidence type="ECO:0000256" key="1">
    <source>
        <dbReference type="ARBA" id="ARBA00001350"/>
    </source>
</evidence>
<evidence type="ECO:0000256" key="2">
    <source>
        <dbReference type="ARBA" id="ARBA00004127"/>
    </source>
</evidence>